<feature type="transmembrane region" description="Helical" evidence="2">
    <location>
        <begin position="53"/>
        <end position="72"/>
    </location>
</feature>
<gene>
    <name evidence="3" type="ORF">N0B31_09025</name>
</gene>
<keyword evidence="2" id="KW-0472">Membrane</keyword>
<protein>
    <submittedName>
        <fullName evidence="3">Uncharacterized protein</fullName>
    </submittedName>
</protein>
<keyword evidence="2" id="KW-0812">Transmembrane</keyword>
<evidence type="ECO:0000256" key="1">
    <source>
        <dbReference type="SAM" id="MobiDB-lite"/>
    </source>
</evidence>
<organism evidence="3 4">
    <name type="scientific">Salinirubellus salinus</name>
    <dbReference type="NCBI Taxonomy" id="1364945"/>
    <lineage>
        <taxon>Archaea</taxon>
        <taxon>Methanobacteriati</taxon>
        <taxon>Methanobacteriota</taxon>
        <taxon>Stenosarchaea group</taxon>
        <taxon>Halobacteria</taxon>
        <taxon>Halobacteriales</taxon>
        <taxon>Natronomonadaceae</taxon>
        <taxon>Salinirubellus</taxon>
    </lineage>
</organism>
<dbReference type="GeneID" id="74942561"/>
<reference evidence="3" key="1">
    <citation type="submission" date="2022-09" db="EMBL/GenBank/DDBJ databases">
        <title>Diverse halophilic archaea isolated from saline environments.</title>
        <authorList>
            <person name="Cui H.-L."/>
        </authorList>
    </citation>
    <scope>NUCLEOTIDE SEQUENCE</scope>
    <source>
        <strain evidence="3">ZS-35-S2</strain>
    </source>
</reference>
<accession>A0A9E7R5S2</accession>
<proteinExistence type="predicted"/>
<keyword evidence="2" id="KW-1133">Transmembrane helix</keyword>
<evidence type="ECO:0000313" key="4">
    <source>
        <dbReference type="Proteomes" id="UP001057580"/>
    </source>
</evidence>
<dbReference type="KEGG" id="ssai:N0B31_09025"/>
<dbReference type="RefSeq" id="WP_260643534.1">
    <property type="nucleotide sequence ID" value="NZ_CP104003.1"/>
</dbReference>
<dbReference type="EMBL" id="CP104003">
    <property type="protein sequence ID" value="UWM56420.1"/>
    <property type="molecule type" value="Genomic_DNA"/>
</dbReference>
<evidence type="ECO:0000313" key="3">
    <source>
        <dbReference type="EMBL" id="UWM56420.1"/>
    </source>
</evidence>
<name>A0A9E7R5S2_9EURY</name>
<feature type="compositionally biased region" description="Acidic residues" evidence="1">
    <location>
        <begin position="24"/>
        <end position="35"/>
    </location>
</feature>
<keyword evidence="4" id="KW-1185">Reference proteome</keyword>
<dbReference type="Proteomes" id="UP001057580">
    <property type="component" value="Chromosome"/>
</dbReference>
<evidence type="ECO:0000256" key="2">
    <source>
        <dbReference type="SAM" id="Phobius"/>
    </source>
</evidence>
<sequence>MELTLLKLNVDGSTFTANAPFSGEDSDADATDETDVTVGEDVREGDEEGRGKAPFVAAVVGLLFLLGAAVVARRYLAEDGLDGADVEITEAVAGELGEE</sequence>
<feature type="region of interest" description="Disordered" evidence="1">
    <location>
        <begin position="14"/>
        <end position="50"/>
    </location>
</feature>
<dbReference type="AlphaFoldDB" id="A0A9E7R5S2"/>